<dbReference type="AlphaFoldDB" id="A0AAU9N2M7"/>
<dbReference type="EMBL" id="CAKMRJ010002223">
    <property type="protein sequence ID" value="CAH1427183.1"/>
    <property type="molecule type" value="Genomic_DNA"/>
</dbReference>
<keyword evidence="2" id="KW-1185">Reference proteome</keyword>
<comment type="caution">
    <text evidence="1">The sequence shown here is derived from an EMBL/GenBank/DDBJ whole genome shotgun (WGS) entry which is preliminary data.</text>
</comment>
<evidence type="ECO:0000313" key="1">
    <source>
        <dbReference type="EMBL" id="CAH1427183.1"/>
    </source>
</evidence>
<accession>A0AAU9N2M7</accession>
<dbReference type="Proteomes" id="UP001157418">
    <property type="component" value="Unassembled WGS sequence"/>
</dbReference>
<protein>
    <submittedName>
        <fullName evidence="1">Uncharacterized protein</fullName>
    </submittedName>
</protein>
<organism evidence="1 2">
    <name type="scientific">Lactuca virosa</name>
    <dbReference type="NCBI Taxonomy" id="75947"/>
    <lineage>
        <taxon>Eukaryota</taxon>
        <taxon>Viridiplantae</taxon>
        <taxon>Streptophyta</taxon>
        <taxon>Embryophyta</taxon>
        <taxon>Tracheophyta</taxon>
        <taxon>Spermatophyta</taxon>
        <taxon>Magnoliopsida</taxon>
        <taxon>eudicotyledons</taxon>
        <taxon>Gunneridae</taxon>
        <taxon>Pentapetalae</taxon>
        <taxon>asterids</taxon>
        <taxon>campanulids</taxon>
        <taxon>Asterales</taxon>
        <taxon>Asteraceae</taxon>
        <taxon>Cichorioideae</taxon>
        <taxon>Cichorieae</taxon>
        <taxon>Lactucinae</taxon>
        <taxon>Lactuca</taxon>
    </lineage>
</organism>
<reference evidence="1 2" key="1">
    <citation type="submission" date="2022-01" db="EMBL/GenBank/DDBJ databases">
        <authorList>
            <person name="Xiong W."/>
            <person name="Schranz E."/>
        </authorList>
    </citation>
    <scope>NUCLEOTIDE SEQUENCE [LARGE SCALE GENOMIC DNA]</scope>
</reference>
<gene>
    <name evidence="1" type="ORF">LVIROSA_LOCUS14212</name>
</gene>
<proteinExistence type="predicted"/>
<evidence type="ECO:0000313" key="2">
    <source>
        <dbReference type="Proteomes" id="UP001157418"/>
    </source>
</evidence>
<sequence>MLTTFESKSNTVEGLSFHSKRPWNLASLHSIFRSYEVIGTDQHVYITHAISPVALSLNQVSVYTFFTILGSPLPQSIGYNGIQLWKNEGFVSGEVLASTLEKEWLSLPVLQKKLKVGDKLEDLVTTSSKSVKQVITTATKSEVDKK</sequence>
<name>A0AAU9N2M7_9ASTR</name>